<dbReference type="AlphaFoldDB" id="A0AAT9I0G5"/>
<organism evidence="1">
    <name type="scientific">Streptomyces haneummycinicus</name>
    <dbReference type="NCBI Taxonomy" id="3074435"/>
    <lineage>
        <taxon>Bacteria</taxon>
        <taxon>Bacillati</taxon>
        <taxon>Actinomycetota</taxon>
        <taxon>Actinomycetes</taxon>
        <taxon>Kitasatosporales</taxon>
        <taxon>Streptomycetaceae</taxon>
        <taxon>Streptomyces</taxon>
    </lineage>
</organism>
<reference evidence="1" key="2">
    <citation type="submission" date="2024-07" db="EMBL/GenBank/DDBJ databases">
        <title>Streptomyces haneummycinica sp. nov., a new antibiotic-producing actinobacterium isolated from marine sediment.</title>
        <authorList>
            <person name="Uemura M."/>
            <person name="Hamada M."/>
            <person name="Hirano S."/>
            <person name="Kobayashi K."/>
            <person name="Ohshiro T."/>
            <person name="Kobayashi T."/>
            <person name="Terahara T."/>
        </authorList>
    </citation>
    <scope>NUCLEOTIDE SEQUENCE</scope>
    <source>
        <strain evidence="1">KM77-8</strain>
        <plasmid evidence="1">pKM77-8_2</plasmid>
    </source>
</reference>
<dbReference type="EMBL" id="AP035770">
    <property type="protein sequence ID" value="BFO23168.1"/>
    <property type="molecule type" value="Genomic_DNA"/>
</dbReference>
<geneLocation type="plasmid" evidence="1">
    <name>pKM77-8_2</name>
</geneLocation>
<proteinExistence type="predicted"/>
<reference evidence="1" key="1">
    <citation type="submission" date="2024-06" db="EMBL/GenBank/DDBJ databases">
        <authorList>
            <consortium name="consrtm"/>
            <person name="Uemura M."/>
            <person name="Terahara T."/>
        </authorList>
    </citation>
    <scope>NUCLEOTIDE SEQUENCE</scope>
    <source>
        <strain evidence="1">KM77-8</strain>
        <plasmid evidence="1">pKM77-8_2</plasmid>
    </source>
</reference>
<accession>A0AAT9I0G5</accession>
<evidence type="ECO:0000313" key="1">
    <source>
        <dbReference type="EMBL" id="BFO23168.1"/>
    </source>
</evidence>
<name>A0AAT9I0G5_9ACTN</name>
<keyword evidence="1" id="KW-0614">Plasmid</keyword>
<gene>
    <name evidence="1" type="ORF">SHKM778_95560</name>
</gene>
<protein>
    <submittedName>
        <fullName evidence="1">Uncharacterized protein</fullName>
    </submittedName>
</protein>
<sequence length="152" mass="15345">MGCGLCLELGADHGRFEVGDAVHGDGAVGVVEDDGDVAGVRVGAQVDAGADEEAGSDAEAVGRVVVAADHDDRHAEVGELVQGAIEQAHGVKAGDGTVVDVAGHEDRVDGLGAGCGDHVVEEGFLGGDQVFSVEPAAQVPVRSVQKPHEHRQ</sequence>